<dbReference type="InterPro" id="IPR011051">
    <property type="entry name" value="RmlC_Cupin_sf"/>
</dbReference>
<dbReference type="Proteomes" id="UP001603978">
    <property type="component" value="Unassembled WGS sequence"/>
</dbReference>
<gene>
    <name evidence="2" type="ORF">ACFLIM_33615</name>
</gene>
<organism evidence="2 3">
    <name type="scientific">Nonomuraea marmarensis</name>
    <dbReference type="NCBI Taxonomy" id="3351344"/>
    <lineage>
        <taxon>Bacteria</taxon>
        <taxon>Bacillati</taxon>
        <taxon>Actinomycetota</taxon>
        <taxon>Actinomycetes</taxon>
        <taxon>Streptosporangiales</taxon>
        <taxon>Streptosporangiaceae</taxon>
        <taxon>Nonomuraea</taxon>
    </lineage>
</organism>
<dbReference type="InterPro" id="IPR013096">
    <property type="entry name" value="Cupin_2"/>
</dbReference>
<evidence type="ECO:0000313" key="2">
    <source>
        <dbReference type="EMBL" id="MFG1708157.1"/>
    </source>
</evidence>
<dbReference type="EMBL" id="JBICRM010000026">
    <property type="protein sequence ID" value="MFG1708157.1"/>
    <property type="molecule type" value="Genomic_DNA"/>
</dbReference>
<dbReference type="PANTHER" id="PTHR36440:SF1">
    <property type="entry name" value="PUTATIVE (AFU_ORTHOLOGUE AFUA_8G07350)-RELATED"/>
    <property type="match status" value="1"/>
</dbReference>
<dbReference type="Pfam" id="PF07883">
    <property type="entry name" value="Cupin_2"/>
    <property type="match status" value="1"/>
</dbReference>
<feature type="domain" description="Cupin type-2" evidence="1">
    <location>
        <begin position="38"/>
        <end position="103"/>
    </location>
</feature>
<dbReference type="InterPro" id="IPR053146">
    <property type="entry name" value="QDO-like"/>
</dbReference>
<keyword evidence="3" id="KW-1185">Reference proteome</keyword>
<accession>A0ABW7APL5</accession>
<evidence type="ECO:0000313" key="3">
    <source>
        <dbReference type="Proteomes" id="UP001603978"/>
    </source>
</evidence>
<reference evidence="2 3" key="1">
    <citation type="submission" date="2024-10" db="EMBL/GenBank/DDBJ databases">
        <authorList>
            <person name="Topkara A.R."/>
            <person name="Saygin H."/>
        </authorList>
    </citation>
    <scope>NUCLEOTIDE SEQUENCE [LARGE SCALE GENOMIC DNA]</scope>
    <source>
        <strain evidence="2 3">M3C6</strain>
    </source>
</reference>
<dbReference type="RefSeq" id="WP_393172394.1">
    <property type="nucleotide sequence ID" value="NZ_JBICRM010000026.1"/>
</dbReference>
<name>A0ABW7APL5_9ACTN</name>
<protein>
    <submittedName>
        <fullName evidence="2">Cupin domain-containing protein</fullName>
    </submittedName>
</protein>
<sequence length="153" mass="16067">MTDDVTARTGEMIWTHNTWMRYVATAADTGGRLAVLEQRLSPAGDPPRHVHANEDEAFYVLDGRLAATIGDDTTVAAGPGEFVFLPRGVPHSLHVQTAEVHCLVLLTPAGFEQFFAAIGQPAPGSELPEPATPDVAAVAAAAARYGVTVLPPG</sequence>
<dbReference type="InterPro" id="IPR014710">
    <property type="entry name" value="RmlC-like_jellyroll"/>
</dbReference>
<dbReference type="SUPFAM" id="SSF51182">
    <property type="entry name" value="RmlC-like cupins"/>
    <property type="match status" value="1"/>
</dbReference>
<comment type="caution">
    <text evidence="2">The sequence shown here is derived from an EMBL/GenBank/DDBJ whole genome shotgun (WGS) entry which is preliminary data.</text>
</comment>
<dbReference type="Gene3D" id="2.60.120.10">
    <property type="entry name" value="Jelly Rolls"/>
    <property type="match status" value="1"/>
</dbReference>
<dbReference type="PANTHER" id="PTHR36440">
    <property type="entry name" value="PUTATIVE (AFU_ORTHOLOGUE AFUA_8G07350)-RELATED"/>
    <property type="match status" value="1"/>
</dbReference>
<evidence type="ECO:0000259" key="1">
    <source>
        <dbReference type="Pfam" id="PF07883"/>
    </source>
</evidence>
<proteinExistence type="predicted"/>